<dbReference type="GO" id="GO:0005507">
    <property type="term" value="F:copper ion binding"/>
    <property type="evidence" value="ECO:0007669"/>
    <property type="project" value="TreeGrafter"/>
</dbReference>
<dbReference type="PRINTS" id="PR00943">
    <property type="entry name" value="CUATPASE"/>
</dbReference>
<dbReference type="EMBL" id="CP015581">
    <property type="protein sequence ID" value="ARU97338.1"/>
    <property type="molecule type" value="Genomic_DNA"/>
</dbReference>
<keyword evidence="14" id="KW-0460">Magnesium</keyword>
<dbReference type="RefSeq" id="WP_087487675.1">
    <property type="nucleotide sequence ID" value="NZ_CP015579.1"/>
</dbReference>
<dbReference type="OrthoDB" id="9814270at2"/>
<dbReference type="PANTHER" id="PTHR43520">
    <property type="entry name" value="ATP7, ISOFORM B"/>
    <property type="match status" value="1"/>
</dbReference>
<dbReference type="NCBIfam" id="TIGR01525">
    <property type="entry name" value="ATPase-IB_hvy"/>
    <property type="match status" value="1"/>
</dbReference>
<keyword evidence="16 23" id="KW-1133">Transmembrane helix</keyword>
<dbReference type="PROSITE" id="PS00154">
    <property type="entry name" value="ATPASE_E1_E2"/>
    <property type="match status" value="1"/>
</dbReference>
<evidence type="ECO:0000256" key="9">
    <source>
        <dbReference type="ARBA" id="ARBA00022723"/>
    </source>
</evidence>
<keyword evidence="8 23" id="KW-0812">Transmembrane</keyword>
<gene>
    <name evidence="26" type="ORF">A7K98_05555</name>
    <name evidence="27" type="ORF">A7K99_05555</name>
</gene>
<dbReference type="InterPro" id="IPR006121">
    <property type="entry name" value="HMA_dom"/>
</dbReference>
<dbReference type="Gene3D" id="3.40.50.1000">
    <property type="entry name" value="HAD superfamily/HAD-like"/>
    <property type="match status" value="1"/>
</dbReference>
<dbReference type="KEGG" id="tci:A7K98_05555"/>
<dbReference type="GO" id="GO:0043682">
    <property type="term" value="F:P-type divalent copper transporter activity"/>
    <property type="evidence" value="ECO:0007669"/>
    <property type="project" value="TreeGrafter"/>
</dbReference>
<feature type="domain" description="HMA" evidence="25">
    <location>
        <begin position="103"/>
        <end position="166"/>
    </location>
</feature>
<dbReference type="InterPro" id="IPR008250">
    <property type="entry name" value="ATPase_P-typ_transduc_dom_A_sf"/>
</dbReference>
<feature type="region of interest" description="Disordered" evidence="24">
    <location>
        <begin position="62"/>
        <end position="100"/>
    </location>
</feature>
<evidence type="ECO:0000256" key="22">
    <source>
        <dbReference type="ARBA" id="ARBA00049289"/>
    </source>
</evidence>
<dbReference type="PRINTS" id="PR00119">
    <property type="entry name" value="CATATPASE"/>
</dbReference>
<dbReference type="Gene3D" id="3.40.1110.10">
    <property type="entry name" value="Calcium-transporting ATPase, cytoplasmic domain N"/>
    <property type="match status" value="1"/>
</dbReference>
<dbReference type="PROSITE" id="PS50846">
    <property type="entry name" value="HMA_2"/>
    <property type="match status" value="2"/>
</dbReference>
<dbReference type="NCBIfam" id="TIGR01494">
    <property type="entry name" value="ATPase_P-type"/>
    <property type="match status" value="1"/>
</dbReference>
<keyword evidence="13 23" id="KW-0067">ATP-binding</keyword>
<dbReference type="CDD" id="cd00371">
    <property type="entry name" value="HMA"/>
    <property type="match status" value="2"/>
</dbReference>
<dbReference type="GO" id="GO:0060003">
    <property type="term" value="P:copper ion export"/>
    <property type="evidence" value="ECO:0007669"/>
    <property type="project" value="UniProtKB-ARBA"/>
</dbReference>
<feature type="transmembrane region" description="Helical" evidence="23">
    <location>
        <begin position="807"/>
        <end position="825"/>
    </location>
</feature>
<dbReference type="SUPFAM" id="SSF55008">
    <property type="entry name" value="HMA, heavy metal-associated domain"/>
    <property type="match status" value="2"/>
</dbReference>
<dbReference type="GO" id="GO:0005886">
    <property type="term" value="C:plasma membrane"/>
    <property type="evidence" value="ECO:0007669"/>
    <property type="project" value="UniProtKB-SubCell"/>
</dbReference>
<dbReference type="NCBIfam" id="TIGR01511">
    <property type="entry name" value="ATPase-IB1_Cu"/>
    <property type="match status" value="1"/>
</dbReference>
<evidence type="ECO:0000256" key="11">
    <source>
        <dbReference type="ARBA" id="ARBA00022741"/>
    </source>
</evidence>
<feature type="transmembrane region" description="Helical" evidence="23">
    <location>
        <begin position="782"/>
        <end position="801"/>
    </location>
</feature>
<reference evidence="28 29" key="1">
    <citation type="submission" date="2016-05" db="EMBL/GenBank/DDBJ databases">
        <title>Complete genome sequence of two 2,5-diketo-D-glunonic acid producing strain Tatumella citrea.</title>
        <authorList>
            <person name="Duan C."/>
            <person name="Yang J."/>
            <person name="Yang S."/>
        </authorList>
    </citation>
    <scope>NUCLEOTIDE SEQUENCE [LARGE SCALE GENOMIC DNA]</scope>
    <source>
        <strain evidence="27 28">ATCC 39140</strain>
        <strain evidence="26 29">DSM 13699</strain>
    </source>
</reference>
<dbReference type="InterPro" id="IPR059000">
    <property type="entry name" value="ATPase_P-type_domA"/>
</dbReference>
<dbReference type="GO" id="GO:0140581">
    <property type="term" value="F:P-type monovalent copper transporter activity"/>
    <property type="evidence" value="ECO:0007669"/>
    <property type="project" value="UniProtKB-EC"/>
</dbReference>
<feature type="domain" description="HMA" evidence="25">
    <location>
        <begin position="3"/>
        <end position="64"/>
    </location>
</feature>
<dbReference type="Gene3D" id="3.30.70.100">
    <property type="match status" value="2"/>
</dbReference>
<evidence type="ECO:0000313" key="27">
    <source>
        <dbReference type="EMBL" id="ARU97338.1"/>
    </source>
</evidence>
<evidence type="ECO:0000256" key="21">
    <source>
        <dbReference type="ARBA" id="ARBA00033239"/>
    </source>
</evidence>
<keyword evidence="5" id="KW-0813">Transport</keyword>
<dbReference type="Pfam" id="PF00702">
    <property type="entry name" value="Hydrolase"/>
    <property type="match status" value="1"/>
</dbReference>
<dbReference type="SFLD" id="SFLDF00027">
    <property type="entry name" value="p-type_atpase"/>
    <property type="match status" value="1"/>
</dbReference>
<evidence type="ECO:0000256" key="1">
    <source>
        <dbReference type="ARBA" id="ARBA00004651"/>
    </source>
</evidence>
<evidence type="ECO:0000313" key="29">
    <source>
        <dbReference type="Proteomes" id="UP000195814"/>
    </source>
</evidence>
<keyword evidence="11 23" id="KW-0547">Nucleotide-binding</keyword>
<dbReference type="Proteomes" id="UP000195814">
    <property type="component" value="Chromosome"/>
</dbReference>
<evidence type="ECO:0000256" key="2">
    <source>
        <dbReference type="ARBA" id="ARBA00006024"/>
    </source>
</evidence>
<dbReference type="GO" id="GO:0016887">
    <property type="term" value="F:ATP hydrolysis activity"/>
    <property type="evidence" value="ECO:0007669"/>
    <property type="project" value="InterPro"/>
</dbReference>
<dbReference type="SFLD" id="SFLDG00002">
    <property type="entry name" value="C1.7:_P-type_atpase_like"/>
    <property type="match status" value="1"/>
</dbReference>
<evidence type="ECO:0000256" key="8">
    <source>
        <dbReference type="ARBA" id="ARBA00022692"/>
    </source>
</evidence>
<dbReference type="Proteomes" id="UP000195729">
    <property type="component" value="Chromosome"/>
</dbReference>
<keyword evidence="15" id="KW-1278">Translocase</keyword>
<evidence type="ECO:0000256" key="14">
    <source>
        <dbReference type="ARBA" id="ARBA00022842"/>
    </source>
</evidence>
<keyword evidence="10" id="KW-0677">Repeat</keyword>
<comment type="subcellular location">
    <subcellularLocation>
        <location evidence="1">Cell membrane</location>
        <topology evidence="1">Multi-pass membrane protein</topology>
    </subcellularLocation>
</comment>
<dbReference type="SUPFAM" id="SSF81665">
    <property type="entry name" value="Calcium ATPase, transmembrane domain M"/>
    <property type="match status" value="1"/>
</dbReference>
<dbReference type="InterPro" id="IPR017969">
    <property type="entry name" value="Heavy-metal-associated_CS"/>
</dbReference>
<dbReference type="FunFam" id="2.70.150.10:FF:000020">
    <property type="entry name" value="Copper-exporting P-type ATPase A"/>
    <property type="match status" value="1"/>
</dbReference>
<evidence type="ECO:0000256" key="16">
    <source>
        <dbReference type="ARBA" id="ARBA00022989"/>
    </source>
</evidence>
<protein>
    <recommendedName>
        <fullName evidence="4">Copper-exporting P-type ATPase</fullName>
        <ecNumber evidence="3">7.2.2.8</ecNumber>
    </recommendedName>
    <alternativeName>
        <fullName evidence="20">Copper-exporting P-type ATPase A</fullName>
    </alternativeName>
    <alternativeName>
        <fullName evidence="21">Cu(+)-exporting ATPase</fullName>
    </alternativeName>
</protein>
<evidence type="ECO:0000313" key="28">
    <source>
        <dbReference type="Proteomes" id="UP000195729"/>
    </source>
</evidence>
<comment type="similarity">
    <text evidence="2 23">Belongs to the cation transport ATPase (P-type) (TC 3.A.3) family. Type IB subfamily.</text>
</comment>
<dbReference type="FunFam" id="3.30.70.100:FF:000001">
    <property type="entry name" value="ATPase copper transporting beta"/>
    <property type="match status" value="1"/>
</dbReference>
<evidence type="ECO:0000256" key="7">
    <source>
        <dbReference type="ARBA" id="ARBA00022553"/>
    </source>
</evidence>
<evidence type="ECO:0000256" key="4">
    <source>
        <dbReference type="ARBA" id="ARBA00015102"/>
    </source>
</evidence>
<dbReference type="Pfam" id="PF00122">
    <property type="entry name" value="E1-E2_ATPase"/>
    <property type="match status" value="1"/>
</dbReference>
<dbReference type="Gene3D" id="2.70.150.10">
    <property type="entry name" value="Calcium-transporting ATPase, cytoplasmic transduction domain A"/>
    <property type="match status" value="1"/>
</dbReference>
<dbReference type="SUPFAM" id="SSF56784">
    <property type="entry name" value="HAD-like"/>
    <property type="match status" value="1"/>
</dbReference>
<feature type="transmembrane region" description="Helical" evidence="23">
    <location>
        <begin position="221"/>
        <end position="242"/>
    </location>
</feature>
<feature type="transmembrane region" description="Helical" evidence="23">
    <location>
        <begin position="440"/>
        <end position="462"/>
    </location>
</feature>
<dbReference type="InterPro" id="IPR023298">
    <property type="entry name" value="ATPase_P-typ_TM_dom_sf"/>
</dbReference>
<evidence type="ECO:0000256" key="19">
    <source>
        <dbReference type="ARBA" id="ARBA00023136"/>
    </source>
</evidence>
<organism evidence="26 29">
    <name type="scientific">Tatumella citrea</name>
    <name type="common">Pantoea citrea</name>
    <dbReference type="NCBI Taxonomy" id="53336"/>
    <lineage>
        <taxon>Bacteria</taxon>
        <taxon>Pseudomonadati</taxon>
        <taxon>Pseudomonadota</taxon>
        <taxon>Gammaproteobacteria</taxon>
        <taxon>Enterobacterales</taxon>
        <taxon>Erwiniaceae</taxon>
        <taxon>Tatumella</taxon>
    </lineage>
</organism>
<evidence type="ECO:0000256" key="10">
    <source>
        <dbReference type="ARBA" id="ARBA00022737"/>
    </source>
</evidence>
<evidence type="ECO:0000313" key="26">
    <source>
        <dbReference type="EMBL" id="ARU93300.1"/>
    </source>
</evidence>
<keyword evidence="7" id="KW-0597">Phosphoprotein</keyword>
<keyword evidence="19 23" id="KW-0472">Membrane</keyword>
<dbReference type="InterPro" id="IPR044492">
    <property type="entry name" value="P_typ_ATPase_HD_dom"/>
</dbReference>
<proteinExistence type="inferred from homology"/>
<feature type="transmembrane region" description="Helical" evidence="23">
    <location>
        <begin position="189"/>
        <end position="209"/>
    </location>
</feature>
<dbReference type="SFLD" id="SFLDS00003">
    <property type="entry name" value="Haloacid_Dehalogenase"/>
    <property type="match status" value="1"/>
</dbReference>
<evidence type="ECO:0000256" key="20">
    <source>
        <dbReference type="ARBA" id="ARBA00029719"/>
    </source>
</evidence>
<dbReference type="InterPro" id="IPR018303">
    <property type="entry name" value="ATPase_P-typ_P_site"/>
</dbReference>
<dbReference type="SUPFAM" id="SSF81653">
    <property type="entry name" value="Calcium ATPase, transduction domain A"/>
    <property type="match status" value="1"/>
</dbReference>
<dbReference type="Pfam" id="PF00403">
    <property type="entry name" value="HMA"/>
    <property type="match status" value="2"/>
</dbReference>
<dbReference type="GO" id="GO:0005524">
    <property type="term" value="F:ATP binding"/>
    <property type="evidence" value="ECO:0007669"/>
    <property type="project" value="UniProtKB-UniRule"/>
</dbReference>
<feature type="transmembrane region" description="Helical" evidence="23">
    <location>
        <begin position="254"/>
        <end position="276"/>
    </location>
</feature>
<dbReference type="InterPro" id="IPR036412">
    <property type="entry name" value="HAD-like_sf"/>
</dbReference>
<keyword evidence="12" id="KW-0187">Copper transport</keyword>
<dbReference type="InterPro" id="IPR027256">
    <property type="entry name" value="P-typ_ATPase_IB"/>
</dbReference>
<evidence type="ECO:0000259" key="25">
    <source>
        <dbReference type="PROSITE" id="PS50846"/>
    </source>
</evidence>
<keyword evidence="9 23" id="KW-0479">Metal-binding</keyword>
<dbReference type="EC" id="7.2.2.8" evidence="3"/>
<dbReference type="CDD" id="cd02094">
    <property type="entry name" value="P-type_ATPase_Cu-like"/>
    <property type="match status" value="1"/>
</dbReference>
<feature type="transmembrane region" description="Helical" evidence="23">
    <location>
        <begin position="288"/>
        <end position="306"/>
    </location>
</feature>
<evidence type="ECO:0000256" key="23">
    <source>
        <dbReference type="RuleBase" id="RU362081"/>
    </source>
</evidence>
<keyword evidence="28" id="KW-1185">Reference proteome</keyword>
<evidence type="ECO:0000256" key="18">
    <source>
        <dbReference type="ARBA" id="ARBA00023065"/>
    </source>
</evidence>
<dbReference type="PROSITE" id="PS01047">
    <property type="entry name" value="HMA_1"/>
    <property type="match status" value="2"/>
</dbReference>
<dbReference type="InterPro" id="IPR023214">
    <property type="entry name" value="HAD_sf"/>
</dbReference>
<dbReference type="InterPro" id="IPR001757">
    <property type="entry name" value="P_typ_ATPase"/>
</dbReference>
<evidence type="ECO:0000256" key="17">
    <source>
        <dbReference type="ARBA" id="ARBA00023008"/>
    </source>
</evidence>
<dbReference type="InterPro" id="IPR036163">
    <property type="entry name" value="HMA_dom_sf"/>
</dbReference>
<keyword evidence="18" id="KW-0406">Ion transport</keyword>
<sequence length="849" mass="89890">MSEPLILQLDGLSCGHCIKRVKEVLEQRDDVASADVTLEQAVVNGTASAEDLIPVIEQAGYHASQPQEQSHPKSEPLTANSPAPDGLAADPVIPASPAEDNSQPVQLLIDGMSCASCVSRVEKALNQVDKVRQARVNLADRSALISGNADPQSLIAAVTAAGYGAMLVVDETERREQQQKSARQNFIRFSWQAALALLVGIPVMIWGMTSHNMMLTPQNLLTWQIIGIVTLLVMIIAGGHFYRSAWKSLCNRTATMDTLVALGTTVAWAYSASVVLFPESFPLPARHLYFEASSMIIGLINLGHALEQRARQHSSQALEKLLDLTPQEATVIRDEGDISLPVSEIEPGMRLRLRAGHRVPVDGVIDSGQGTIDESMLTGEAWPQQKTTTDPVHAGTLVVDGTLSFRATATGKNTALARIISLVRNAQSSKPRIGQLADRISAIFVPAVIIIALFSGLIWYLAGPTPQFAYSMVVITSVLIIACPCALGLATPMSIIAGVGRAAEAGILVKDADALQQASNVDTVVFDKTGTLTTGRPAVTGVTLFHHYSEQHVLSLAAAVEQHSSHPLATAIVSQVAETSLPAVSQLQTVAGKGLSAECEGHQLLLGNQRLLSDAGIDVTAAEEELQRASLQGATPVLLAIDGQLAALLAISDPLRPETVQVVAQLQQQGYQVVMLTGDRQKTAEVVAASAGIRQVIAEVLPADKADAVKQLQQQGHRVAMVGDGINDAPALAQAETGIAISGGSDIAVETATMAMMRQDLRAVTDALMISVATLRNMKQNLFGAFVYNCLGIPLAAGVLYPLTGTLLNPVIAGAAMALSSITVVSNANRLLRFRLPEQNKLSLPVGND</sequence>
<keyword evidence="17" id="KW-0186">Copper</keyword>
<dbReference type="AlphaFoldDB" id="A0A1Y0L6F0"/>
<dbReference type="GO" id="GO:0055070">
    <property type="term" value="P:copper ion homeostasis"/>
    <property type="evidence" value="ECO:0007669"/>
    <property type="project" value="TreeGrafter"/>
</dbReference>
<evidence type="ECO:0000256" key="3">
    <source>
        <dbReference type="ARBA" id="ARBA00012517"/>
    </source>
</evidence>
<evidence type="ECO:0000256" key="6">
    <source>
        <dbReference type="ARBA" id="ARBA00022475"/>
    </source>
</evidence>
<dbReference type="PANTHER" id="PTHR43520:SF6">
    <property type="entry name" value="COPPER-EXPORTING P-TYPE ATPASE"/>
    <property type="match status" value="1"/>
</dbReference>
<evidence type="ECO:0000256" key="24">
    <source>
        <dbReference type="SAM" id="MobiDB-lite"/>
    </source>
</evidence>
<evidence type="ECO:0000256" key="5">
    <source>
        <dbReference type="ARBA" id="ARBA00022448"/>
    </source>
</evidence>
<comment type="catalytic activity">
    <reaction evidence="22">
        <text>Cu(+)(in) + ATP + H2O = Cu(+)(out) + ADP + phosphate + H(+)</text>
        <dbReference type="Rhea" id="RHEA:25792"/>
        <dbReference type="ChEBI" id="CHEBI:15377"/>
        <dbReference type="ChEBI" id="CHEBI:15378"/>
        <dbReference type="ChEBI" id="CHEBI:30616"/>
        <dbReference type="ChEBI" id="CHEBI:43474"/>
        <dbReference type="ChEBI" id="CHEBI:49552"/>
        <dbReference type="ChEBI" id="CHEBI:456216"/>
        <dbReference type="EC" id="7.2.2.8"/>
    </reaction>
</comment>
<evidence type="ECO:0000256" key="12">
    <source>
        <dbReference type="ARBA" id="ARBA00022796"/>
    </source>
</evidence>
<dbReference type="EMBL" id="CP015579">
    <property type="protein sequence ID" value="ARU93300.1"/>
    <property type="molecule type" value="Genomic_DNA"/>
</dbReference>
<evidence type="ECO:0000256" key="13">
    <source>
        <dbReference type="ARBA" id="ARBA00022840"/>
    </source>
</evidence>
<dbReference type="InterPro" id="IPR023299">
    <property type="entry name" value="ATPase_P-typ_cyto_dom_N"/>
</dbReference>
<keyword evidence="6 23" id="KW-1003">Cell membrane</keyword>
<name>A0A1Y0L6F0_TATCI</name>
<accession>A0A1Y0L6F0</accession>
<evidence type="ECO:0000256" key="15">
    <source>
        <dbReference type="ARBA" id="ARBA00022967"/>
    </source>
</evidence>
<feature type="transmembrane region" description="Helical" evidence="23">
    <location>
        <begin position="468"/>
        <end position="491"/>
    </location>
</feature>